<dbReference type="PANTHER" id="PTHR31569">
    <property type="entry name" value="SWIM-TYPE DOMAIN-CONTAINING PROTEIN"/>
    <property type="match status" value="1"/>
</dbReference>
<organism evidence="2 3">
    <name type="scientific">Ophiocordyceps camponoti-floridani</name>
    <dbReference type="NCBI Taxonomy" id="2030778"/>
    <lineage>
        <taxon>Eukaryota</taxon>
        <taxon>Fungi</taxon>
        <taxon>Dikarya</taxon>
        <taxon>Ascomycota</taxon>
        <taxon>Pezizomycotina</taxon>
        <taxon>Sordariomycetes</taxon>
        <taxon>Hypocreomycetidae</taxon>
        <taxon>Hypocreales</taxon>
        <taxon>Ophiocordycipitaceae</taxon>
        <taxon>Ophiocordyceps</taxon>
    </lineage>
</organism>
<dbReference type="InterPro" id="IPR052579">
    <property type="entry name" value="Zinc_finger_SWIM"/>
</dbReference>
<feature type="compositionally biased region" description="Basic and acidic residues" evidence="1">
    <location>
        <begin position="1"/>
        <end position="15"/>
    </location>
</feature>
<accession>A0A8H4Q6T0</accession>
<evidence type="ECO:0000256" key="1">
    <source>
        <dbReference type="SAM" id="MobiDB-lite"/>
    </source>
</evidence>
<dbReference type="OrthoDB" id="4903265at2759"/>
<keyword evidence="3" id="KW-1185">Reference proteome</keyword>
<dbReference type="EMBL" id="JAACLJ010000004">
    <property type="protein sequence ID" value="KAF4587749.1"/>
    <property type="molecule type" value="Genomic_DNA"/>
</dbReference>
<comment type="caution">
    <text evidence="2">The sequence shown here is derived from an EMBL/GenBank/DDBJ whole genome shotgun (WGS) entry which is preliminary data.</text>
</comment>
<evidence type="ECO:0000313" key="2">
    <source>
        <dbReference type="EMBL" id="KAF4587749.1"/>
    </source>
</evidence>
<proteinExistence type="predicted"/>
<dbReference type="AlphaFoldDB" id="A0A8H4Q6T0"/>
<feature type="region of interest" description="Disordered" evidence="1">
    <location>
        <begin position="1"/>
        <end position="23"/>
    </location>
</feature>
<reference evidence="2 3" key="1">
    <citation type="journal article" date="2020" name="G3 (Bethesda)">
        <title>Genetic Underpinnings of Host Manipulation by Ophiocordyceps as Revealed by Comparative Transcriptomics.</title>
        <authorList>
            <person name="Will I."/>
            <person name="Das B."/>
            <person name="Trinh T."/>
            <person name="Brachmann A."/>
            <person name="Ohm R.A."/>
            <person name="de Bekker C."/>
        </authorList>
    </citation>
    <scope>NUCLEOTIDE SEQUENCE [LARGE SCALE GENOMIC DNA]</scope>
    <source>
        <strain evidence="2 3">EC05</strain>
    </source>
</reference>
<dbReference type="Proteomes" id="UP000562929">
    <property type="component" value="Unassembled WGS sequence"/>
</dbReference>
<evidence type="ECO:0000313" key="3">
    <source>
        <dbReference type="Proteomes" id="UP000562929"/>
    </source>
</evidence>
<name>A0A8H4Q6T0_9HYPO</name>
<gene>
    <name evidence="2" type="ORF">GQ602_004442</name>
</gene>
<dbReference type="PANTHER" id="PTHR31569:SF4">
    <property type="entry name" value="SWIM-TYPE DOMAIN-CONTAINING PROTEIN"/>
    <property type="match status" value="1"/>
</dbReference>
<sequence>MAMMDRDASSEHDDAQASESVTPTVDAVPITEAAVPAHATPITNATVPIVQVTAAVLEDVASVTKITLPPPSPLFDTFEELYNFLQGFHRDHGAAIIRCASRGRHDFNGQTGPTEISYRCDRGGKPITTSVGLRKSATKRTGCPYRVTAKATQASDWKWTYKVSNGRDHNHGPSMHPSAHIIHRRRTPAQKELEKRLSKHSKLPARAMDNIIRDSSTPDNAFFTQKDIYNDRQRIRRSEMAAQA</sequence>
<protein>
    <submittedName>
        <fullName evidence="2">Transposase</fullName>
    </submittedName>
</protein>